<dbReference type="Pfam" id="PF05729">
    <property type="entry name" value="NACHT"/>
    <property type="match status" value="1"/>
</dbReference>
<evidence type="ECO:0000259" key="2">
    <source>
        <dbReference type="PROSITE" id="PS50837"/>
    </source>
</evidence>
<dbReference type="Proteomes" id="UP000603200">
    <property type="component" value="Unassembled WGS sequence"/>
</dbReference>
<dbReference type="InterPro" id="IPR007111">
    <property type="entry name" value="NACHT_NTPase"/>
</dbReference>
<name>A0ABQ3ZUD7_9ACTN</name>
<keyword evidence="4" id="KW-1185">Reference proteome</keyword>
<dbReference type="SUPFAM" id="SSF52540">
    <property type="entry name" value="P-loop containing nucleoside triphosphate hydrolases"/>
    <property type="match status" value="1"/>
</dbReference>
<accession>A0ABQ3ZUD7</accession>
<sequence>MEKAWRTVLTLLVLFAAPLVAGWRALVERSPGVALLVAAAWLGVVAAGWLFWRIASQSVDQHLGEWATAFDRLVRRRLSRYGKVYAQWVMDSRRFLDAKGLATVGMFSPEMDEVFVDVGLAARAPRQVHPGLVGPAPADDAQRRSIRDFLDHEQPVVLAVIGAPGSGKTTLLNHVARVTARSVHERRRGIPVVLQLRDHAATVAAEPGISLAELVRRALPTLTESEPAGWWDHQLARGRCVVLLDGLDEVANADQRRDIVAWVNERIALHPRNDFVVTSRPHGYRDAYVASATTLQILSFTPDQVRQFLHTWYRAVEERATGTTGRDVEMLAREAADDLLDRLATAPALYDLTINPLLLTMIANVHRFRRSLPNSRADLYGEVCEVMLWRRQEAKRMELDLPGISKQRILAWLAFEMMRKGTRDVTRRVLLDGVRPRLQRVSATITPEEFVNDIGSNGLLVERERDQYEFAHLTFQEYLAARYIQEHGLEQVLVTAVDDPWWRETTLLYLAGADADPIVEAALRSGTPTALSLAFECDEIGAELAPELRERLTGVLREAFAPQASPESRRLVAGVLASRHRRLLVPAGQDGTRVCPEAVGADLYWLFRQDTGTPAPDAGTPRSSAAPARGMWSSDAVAFVRWINRVAGVGGPVPQGTGVLYRLPTAAELDALATGGGPASQLLSNTVRRAWHTGGRDEPPSVWCAPGVEPANVVTPGVLLAALVADLRGSGLLPRLLTLTAVGAAGRLDPAGRPIRDAAREIARGMASLRSGQDAAGLENSPALEDLRGHLARARRETTKIDRALQHLQSIHGDDAAVVGRVLGRFPIDEVVHSLTRAASLGRDVAIAQDWNRDLGVDQVLPVAITIQRQVHRARQQYGDKSHSQPGPPASLLERCLAVDKDRHPQVTGDALGKVVTDMLKPRPVGDEKDDATLFVTALLRLATGGDPEPATVDLGRLTGRLQVILDPVGRRSSAPEWANSVLHGLRAAAVPMLERRATLTAETATRVRLPALVLAAEAVAGGRREMAADLRHLAAATCLIQRRTRGTDVLETLVLATA</sequence>
<keyword evidence="1" id="KW-0812">Transmembrane</keyword>
<keyword evidence="1" id="KW-0472">Membrane</keyword>
<evidence type="ECO:0000256" key="1">
    <source>
        <dbReference type="SAM" id="Phobius"/>
    </source>
</evidence>
<dbReference type="PROSITE" id="PS50837">
    <property type="entry name" value="NACHT"/>
    <property type="match status" value="1"/>
</dbReference>
<dbReference type="PANTHER" id="PTHR46844">
    <property type="entry name" value="SLR5058 PROTEIN"/>
    <property type="match status" value="1"/>
</dbReference>
<protein>
    <recommendedName>
        <fullName evidence="2">NACHT domain-containing protein</fullName>
    </recommendedName>
</protein>
<dbReference type="Gene3D" id="3.40.50.300">
    <property type="entry name" value="P-loop containing nucleotide triphosphate hydrolases"/>
    <property type="match status" value="1"/>
</dbReference>
<evidence type="ECO:0000313" key="4">
    <source>
        <dbReference type="Proteomes" id="UP000603200"/>
    </source>
</evidence>
<keyword evidence="1" id="KW-1133">Transmembrane helix</keyword>
<dbReference type="InterPro" id="IPR027417">
    <property type="entry name" value="P-loop_NTPase"/>
</dbReference>
<reference evidence="3 4" key="1">
    <citation type="submission" date="2021-01" db="EMBL/GenBank/DDBJ databases">
        <title>Whole genome shotgun sequence of Actinoplanes humidus NBRC 14915.</title>
        <authorList>
            <person name="Komaki H."/>
            <person name="Tamura T."/>
        </authorList>
    </citation>
    <scope>NUCLEOTIDE SEQUENCE [LARGE SCALE GENOMIC DNA]</scope>
    <source>
        <strain evidence="3 4">NBRC 14915</strain>
    </source>
</reference>
<dbReference type="RefSeq" id="WP_203839267.1">
    <property type="nucleotide sequence ID" value="NZ_BAAATV010000002.1"/>
</dbReference>
<evidence type="ECO:0000313" key="3">
    <source>
        <dbReference type="EMBL" id="GIE22169.1"/>
    </source>
</evidence>
<feature type="transmembrane region" description="Helical" evidence="1">
    <location>
        <begin position="32"/>
        <end position="52"/>
    </location>
</feature>
<feature type="domain" description="NACHT" evidence="2">
    <location>
        <begin position="156"/>
        <end position="281"/>
    </location>
</feature>
<dbReference type="PANTHER" id="PTHR46844:SF1">
    <property type="entry name" value="SLR5058 PROTEIN"/>
    <property type="match status" value="1"/>
</dbReference>
<dbReference type="EMBL" id="BOMN01000067">
    <property type="protein sequence ID" value="GIE22169.1"/>
    <property type="molecule type" value="Genomic_DNA"/>
</dbReference>
<gene>
    <name evidence="3" type="ORF">Ahu01nite_052710</name>
</gene>
<organism evidence="3 4">
    <name type="scientific">Winogradskya humida</name>
    <dbReference type="NCBI Taxonomy" id="113566"/>
    <lineage>
        <taxon>Bacteria</taxon>
        <taxon>Bacillati</taxon>
        <taxon>Actinomycetota</taxon>
        <taxon>Actinomycetes</taxon>
        <taxon>Micromonosporales</taxon>
        <taxon>Micromonosporaceae</taxon>
        <taxon>Winogradskya</taxon>
    </lineage>
</organism>
<proteinExistence type="predicted"/>
<comment type="caution">
    <text evidence="3">The sequence shown here is derived from an EMBL/GenBank/DDBJ whole genome shotgun (WGS) entry which is preliminary data.</text>
</comment>